<sequence length="1510" mass="168542">MLSVVLVTALVLTVGAQTTVKTIEDKPGTYMISFLKKIRPGVNLDVEINILSATSPVNLQINLVNATDNTALDAGLLQAFNQGVSRVQYPIPGELKRNSWRGYRLNFTATGGLTFNDSATLDFDSQNMSIFIQTDKAMYKPGQTVKFRIIAVDSLLNVVTTPMDVFIYDPQNNRIKQWLKTIGNDGLIDEEMITSTEPLMGDWKIKVKANSQEEEITFTIAEYVLPKFEANLELPSFGFVNDTLITGKVTAKYTFGKPVSGSVQLVAHLKYWRGWWRNDGAKPPQIKKSLMMNDGTVDFTLEMNEIKNLVVLNNPNSTYSYSLNWETLVVKANVTETITGNKMSADGDLQFFDNPIKMKFMSNLPRTYKPGLKYTAILRVTRQDDSPILEPGRVMINVTYDVERPRTTTTSTTTTPAPTTKEPSFIIPPTDTIRPFTPNRLPAIDMVGFPSYYYPTYDTKPLEAKYHNVGVDGFVKVTVDVPSEAYRISLRAEGFETNAYLSASRSYSPSENYIQISMVTQSPKVGVSASFELKSTEPLSSFTYQVLGRSKLITTNEVTKSTPATLNTFSIDVTAEMAPDGKLIVYYKRPNGEIVADSISFSIQGLFENAITVDFDQSKVKPGAPVKLTIKGEPGSMVSLRTVDKSVDLLKSGNDITTDTVLKEILQYSGNYYGGGDWFYCFWRWPRAGSGSDAASIFRNAGVALLTDANLYQKERTHYEYFRGGPLLQMASSGVADGSGGGQGGISENNLAKVKRVRKFFPETWLWRTVPIGNTGQVVLQETAPDTITTWSTSAFALHPFKGLSVANKTAKVTTFKDFFVSLNLPYSVIRNEVVLVQATVFNYFDRVVPAMVTLSKSDDFVSIKMQKYFVFGNFVQNEWHMTQRHFLGWMPANSVRTTYFPISVKQKIGNVLINVAVQSLYESDAVQRKLLVEAEGIERSSNIPVLVRLDSTTKFKQSVTVRFPDNTVSMSQSVRINVAGDILGPSLKNLDKLLKMPYGCGEQNMLNFAPSIYVTKYLRKTGRLTTEIKKKSTTYMEKGYQRELTYQHKDGSFSAFGDKHSNETGSMWLSAFVTKCFCQAVDMITIDENVIEKTILWMISAQNRDGSFPEPGKVFNKRMQGGSGSGEALTAYVLIALKEAEQVLLEQGLMMTKTLELVRLSISSAQLYLEKQYMNITDAYDIAIVTYALQKTASEATVPAIVKMNQLATSADGVKYWKRPSPPEDANRYRYYWYRKNDAINIEATAYGLLVISGTKQVNDGLPVVRWISNQRNPEGGFSSSQDTILAIEALSNYAGETYTPTTNLNIQVSWKGGSKMFNINSQNSLILNSEDVKLSQAEILQPIQFNIEGDGAGTALVEVATYYNVEQNAVNPSFNLKTKVKNSLTDSFILEVCFSYQKSGNASMSVIEVGVPTGFEADISTLPSLPNLSKHETGDRKLTLYFDQVSHDWTCMDIQMNMFDPVAKGQPVPVRIYDYYQPDDEYTMFYRRKEASVCEVCPGCGLCVQWRR</sequence>
<dbReference type="SMART" id="SM01360">
    <property type="entry name" value="A2M"/>
    <property type="match status" value="1"/>
</dbReference>
<protein>
    <submittedName>
        <fullName evidence="13">Uncharacterized protein</fullName>
    </submittedName>
</protein>
<evidence type="ECO:0000259" key="12">
    <source>
        <dbReference type="SMART" id="SM01361"/>
    </source>
</evidence>
<dbReference type="PROSITE" id="PS00477">
    <property type="entry name" value="ALPHA_2_MACROGLOBULIN"/>
    <property type="match status" value="1"/>
</dbReference>
<keyword evidence="3 9" id="KW-0732">Signal</keyword>
<comment type="caution">
    <text evidence="13">The sequence shown here is derived from an EMBL/GenBank/DDBJ whole genome shotgun (WGS) entry which is preliminary data.</text>
</comment>
<dbReference type="Pfam" id="PF01835">
    <property type="entry name" value="MG2"/>
    <property type="match status" value="1"/>
</dbReference>
<evidence type="ECO:0000256" key="9">
    <source>
        <dbReference type="SAM" id="SignalP"/>
    </source>
</evidence>
<dbReference type="InterPro" id="IPR002890">
    <property type="entry name" value="MG2"/>
</dbReference>
<evidence type="ECO:0000313" key="14">
    <source>
        <dbReference type="Proteomes" id="UP001347796"/>
    </source>
</evidence>
<dbReference type="CDD" id="cd02897">
    <property type="entry name" value="A2M_2"/>
    <property type="match status" value="1"/>
</dbReference>
<evidence type="ECO:0000256" key="6">
    <source>
        <dbReference type="ARBA" id="ARBA00023157"/>
    </source>
</evidence>
<dbReference type="InterPro" id="IPR011625">
    <property type="entry name" value="A2M_N_BRD"/>
</dbReference>
<evidence type="ECO:0000256" key="7">
    <source>
        <dbReference type="ARBA" id="ARBA00023180"/>
    </source>
</evidence>
<dbReference type="PANTHER" id="PTHR11412">
    <property type="entry name" value="MACROGLOBULIN / COMPLEMENT"/>
    <property type="match status" value="1"/>
</dbReference>
<dbReference type="InterPro" id="IPR001599">
    <property type="entry name" value="Macroglobln_a2"/>
</dbReference>
<dbReference type="FunFam" id="2.60.40.1930:FF:000001">
    <property type="entry name" value="CD109 isoform 3"/>
    <property type="match status" value="1"/>
</dbReference>
<dbReference type="InterPro" id="IPR041555">
    <property type="entry name" value="MG3"/>
</dbReference>
<dbReference type="Pfam" id="PF07677">
    <property type="entry name" value="A2M_recep"/>
    <property type="match status" value="1"/>
</dbReference>
<dbReference type="InterPro" id="IPR036595">
    <property type="entry name" value="A-macroglobulin_rcpt-bd_sf"/>
</dbReference>
<dbReference type="SUPFAM" id="SSF81296">
    <property type="entry name" value="E set domains"/>
    <property type="match status" value="1"/>
</dbReference>
<dbReference type="Gene3D" id="2.60.120.1540">
    <property type="match status" value="1"/>
</dbReference>
<dbReference type="SUPFAM" id="SSF49410">
    <property type="entry name" value="Alpha-macroglobulin receptor domain"/>
    <property type="match status" value="1"/>
</dbReference>
<dbReference type="SMART" id="SM01359">
    <property type="entry name" value="A2M_N_2"/>
    <property type="match status" value="1"/>
</dbReference>
<dbReference type="Pfam" id="PF07678">
    <property type="entry name" value="TED_complement"/>
    <property type="match status" value="1"/>
</dbReference>
<dbReference type="InterPro" id="IPR009048">
    <property type="entry name" value="A-macroglobulin_rcpt-bd"/>
</dbReference>
<dbReference type="Pfam" id="PF00207">
    <property type="entry name" value="A2M"/>
    <property type="match status" value="1"/>
</dbReference>
<evidence type="ECO:0000313" key="13">
    <source>
        <dbReference type="EMBL" id="KAK6173398.1"/>
    </source>
</evidence>
<feature type="domain" description="Alpha-macroglobulin receptor-binding" evidence="12">
    <location>
        <begin position="1404"/>
        <end position="1488"/>
    </location>
</feature>
<evidence type="ECO:0000256" key="5">
    <source>
        <dbReference type="ARBA" id="ARBA00022966"/>
    </source>
</evidence>
<dbReference type="InterPro" id="IPR014756">
    <property type="entry name" value="Ig_E-set"/>
</dbReference>
<feature type="signal peptide" evidence="9">
    <location>
        <begin position="1"/>
        <end position="16"/>
    </location>
</feature>
<comment type="similarity">
    <text evidence="1">Belongs to the protease inhibitor I39 (alpha-2-macroglobulin) family.</text>
</comment>
<keyword evidence="7" id="KW-0325">Glycoprotein</keyword>
<dbReference type="InterPro" id="IPR041813">
    <property type="entry name" value="A2M_TED"/>
</dbReference>
<dbReference type="SMART" id="SM01361">
    <property type="entry name" value="A2M_recep"/>
    <property type="match status" value="1"/>
</dbReference>
<feature type="region of interest" description="Disordered" evidence="8">
    <location>
        <begin position="406"/>
        <end position="425"/>
    </location>
</feature>
<dbReference type="Gene3D" id="1.50.10.20">
    <property type="match status" value="1"/>
</dbReference>
<dbReference type="GO" id="GO:0005615">
    <property type="term" value="C:extracellular space"/>
    <property type="evidence" value="ECO:0007669"/>
    <property type="project" value="InterPro"/>
</dbReference>
<evidence type="ECO:0000259" key="11">
    <source>
        <dbReference type="SMART" id="SM01360"/>
    </source>
</evidence>
<evidence type="ECO:0000256" key="4">
    <source>
        <dbReference type="ARBA" id="ARBA00022900"/>
    </source>
</evidence>
<keyword evidence="6" id="KW-1015">Disulfide bond</keyword>
<evidence type="ECO:0000256" key="3">
    <source>
        <dbReference type="ARBA" id="ARBA00022729"/>
    </source>
</evidence>
<dbReference type="InterPro" id="IPR050473">
    <property type="entry name" value="A2M/Complement_sys"/>
</dbReference>
<dbReference type="Proteomes" id="UP001347796">
    <property type="component" value="Unassembled WGS sequence"/>
</dbReference>
<evidence type="ECO:0000259" key="10">
    <source>
        <dbReference type="SMART" id="SM01359"/>
    </source>
</evidence>
<keyword evidence="5" id="KW-0882">Thioester bond</keyword>
<dbReference type="EMBL" id="JAZGQO010000011">
    <property type="protein sequence ID" value="KAK6173398.1"/>
    <property type="molecule type" value="Genomic_DNA"/>
</dbReference>
<dbReference type="Gene3D" id="2.20.130.20">
    <property type="match status" value="1"/>
</dbReference>
<name>A0AAN8PEP3_PATCE</name>
<gene>
    <name evidence="13" type="ORF">SNE40_016857</name>
</gene>
<feature type="domain" description="Alpha-2-macroglobulin bait region" evidence="10">
    <location>
        <begin position="514"/>
        <end position="650"/>
    </location>
</feature>
<keyword evidence="2" id="KW-0646">Protease inhibitor</keyword>
<dbReference type="Gene3D" id="2.60.40.1930">
    <property type="match status" value="2"/>
</dbReference>
<dbReference type="Pfam" id="PF07703">
    <property type="entry name" value="A2M_BRD"/>
    <property type="match status" value="1"/>
</dbReference>
<evidence type="ECO:0000256" key="8">
    <source>
        <dbReference type="SAM" id="MobiDB-lite"/>
    </source>
</evidence>
<dbReference type="InterPro" id="IPR013783">
    <property type="entry name" value="Ig-like_fold"/>
</dbReference>
<accession>A0AAN8PEP3</accession>
<dbReference type="InterPro" id="IPR019742">
    <property type="entry name" value="MacrogloblnA2_CS"/>
</dbReference>
<dbReference type="Gene3D" id="6.20.50.160">
    <property type="match status" value="1"/>
</dbReference>
<feature type="chain" id="PRO_5042879963" evidence="9">
    <location>
        <begin position="17"/>
        <end position="1510"/>
    </location>
</feature>
<reference evidence="13 14" key="1">
    <citation type="submission" date="2024-01" db="EMBL/GenBank/DDBJ databases">
        <title>The genome of the rayed Mediterranean limpet Patella caerulea (Linnaeus, 1758).</title>
        <authorList>
            <person name="Anh-Thu Weber A."/>
            <person name="Halstead-Nussloch G."/>
        </authorList>
    </citation>
    <scope>NUCLEOTIDE SEQUENCE [LARGE SCALE GENOMIC DNA]</scope>
    <source>
        <strain evidence="13">AATW-2023a</strain>
        <tissue evidence="13">Whole specimen</tissue>
    </source>
</reference>
<dbReference type="Gene3D" id="2.60.40.10">
    <property type="entry name" value="Immunoglobulins"/>
    <property type="match status" value="1"/>
</dbReference>
<evidence type="ECO:0000256" key="1">
    <source>
        <dbReference type="ARBA" id="ARBA00010952"/>
    </source>
</evidence>
<dbReference type="SUPFAM" id="SSF48239">
    <property type="entry name" value="Terpenoid cyclases/Protein prenyltransferases"/>
    <property type="match status" value="1"/>
</dbReference>
<dbReference type="Gene3D" id="2.60.40.690">
    <property type="entry name" value="Alpha-macroglobulin, receptor-binding domain"/>
    <property type="match status" value="1"/>
</dbReference>
<evidence type="ECO:0000256" key="2">
    <source>
        <dbReference type="ARBA" id="ARBA00022690"/>
    </source>
</evidence>
<dbReference type="InterPro" id="IPR011626">
    <property type="entry name" value="Alpha-macroglobulin_TED"/>
</dbReference>
<dbReference type="GO" id="GO:0004867">
    <property type="term" value="F:serine-type endopeptidase inhibitor activity"/>
    <property type="evidence" value="ECO:0007669"/>
    <property type="project" value="UniProtKB-KW"/>
</dbReference>
<dbReference type="PANTHER" id="PTHR11412:SF136">
    <property type="entry name" value="CD109 ANTIGEN"/>
    <property type="match status" value="1"/>
</dbReference>
<dbReference type="Gene3D" id="2.60.40.1940">
    <property type="match status" value="1"/>
</dbReference>
<feature type="domain" description="Alpha-2-macroglobulin" evidence="11">
    <location>
        <begin position="764"/>
        <end position="855"/>
    </location>
</feature>
<feature type="compositionally biased region" description="Low complexity" evidence="8">
    <location>
        <begin position="407"/>
        <end position="420"/>
    </location>
</feature>
<keyword evidence="14" id="KW-1185">Reference proteome</keyword>
<keyword evidence="4" id="KW-0722">Serine protease inhibitor</keyword>
<dbReference type="Pfam" id="PF17791">
    <property type="entry name" value="MG3"/>
    <property type="match status" value="1"/>
</dbReference>
<organism evidence="13 14">
    <name type="scientific">Patella caerulea</name>
    <name type="common">Rayed Mediterranean limpet</name>
    <dbReference type="NCBI Taxonomy" id="87958"/>
    <lineage>
        <taxon>Eukaryota</taxon>
        <taxon>Metazoa</taxon>
        <taxon>Spiralia</taxon>
        <taxon>Lophotrochozoa</taxon>
        <taxon>Mollusca</taxon>
        <taxon>Gastropoda</taxon>
        <taxon>Patellogastropoda</taxon>
        <taxon>Patelloidea</taxon>
        <taxon>Patellidae</taxon>
        <taxon>Patella</taxon>
    </lineage>
</organism>
<dbReference type="SMART" id="SM01419">
    <property type="entry name" value="Thiol-ester_cl"/>
    <property type="match status" value="1"/>
</dbReference>
<proteinExistence type="inferred from homology"/>
<dbReference type="InterPro" id="IPR008930">
    <property type="entry name" value="Terpenoid_cyclase/PrenylTrfase"/>
</dbReference>
<dbReference type="InterPro" id="IPR047565">
    <property type="entry name" value="Alpha-macroglob_thiol-ester_cl"/>
</dbReference>